<feature type="domain" description="DUF305" evidence="2">
    <location>
        <begin position="79"/>
        <end position="229"/>
    </location>
</feature>
<dbReference type="PANTHER" id="PTHR36933:SF1">
    <property type="entry name" value="SLL0788 PROTEIN"/>
    <property type="match status" value="1"/>
</dbReference>
<accession>A0A7D6C6B2</accession>
<dbReference type="AlphaFoldDB" id="A0A7D6C6B2"/>
<protein>
    <submittedName>
        <fullName evidence="3">DUF305 domain-containing protein</fullName>
    </submittedName>
</protein>
<feature type="compositionally biased region" description="Low complexity" evidence="1">
    <location>
        <begin position="53"/>
        <end position="66"/>
    </location>
</feature>
<evidence type="ECO:0000259" key="2">
    <source>
        <dbReference type="Pfam" id="PF03713"/>
    </source>
</evidence>
<proteinExistence type="predicted"/>
<dbReference type="Gene3D" id="1.20.1260.10">
    <property type="match status" value="1"/>
</dbReference>
<gene>
    <name evidence="3" type="ORF">HZU44_02525</name>
</gene>
<dbReference type="PANTHER" id="PTHR36933">
    <property type="entry name" value="SLL0788 PROTEIN"/>
    <property type="match status" value="1"/>
</dbReference>
<evidence type="ECO:0000256" key="1">
    <source>
        <dbReference type="SAM" id="MobiDB-lite"/>
    </source>
</evidence>
<dbReference type="EMBL" id="CP058905">
    <property type="protein sequence ID" value="QLJ99084.1"/>
    <property type="molecule type" value="Genomic_DNA"/>
</dbReference>
<dbReference type="InterPro" id="IPR005183">
    <property type="entry name" value="DUF305_CopM-like"/>
</dbReference>
<organism evidence="3">
    <name type="scientific">Micromonospora carbonacea</name>
    <dbReference type="NCBI Taxonomy" id="47853"/>
    <lineage>
        <taxon>Bacteria</taxon>
        <taxon>Bacillati</taxon>
        <taxon>Actinomycetota</taxon>
        <taxon>Actinomycetes</taxon>
        <taxon>Micromonosporales</taxon>
        <taxon>Micromonosporaceae</taxon>
        <taxon>Micromonospora</taxon>
    </lineage>
</organism>
<sequence>MTETEGFTVTTRTIARRATLAGAALTAALALTACGSSDHGSSDHGSPGRDEPAAGSTSAGATSATGVPTRGPAAFGDADVMFAQMMIPHHRQAVEMAELAETRAADPEVKRLAAQIKAAQAPEIATMTGWLTGWGRPVPSPAAGHGHGLPEMDHEMPGMMSDADMKELAGAKGAGFDRQFLIMMVAHHEGAITMAKEELAEGANPEAKAMAQQIATSQQGEIDLMRKILARL</sequence>
<name>A0A7D6C6B2_9ACTN</name>
<evidence type="ECO:0000313" key="3">
    <source>
        <dbReference type="EMBL" id="QLJ99084.1"/>
    </source>
</evidence>
<reference evidence="3" key="1">
    <citation type="submission" date="2020-08" db="EMBL/GenBank/DDBJ databases">
        <title>A bifunctional nitrone conjugated secondary metabolite targeting the ribosome.</title>
        <authorList>
            <person name="Limbrick E.M."/>
            <person name="Graf M."/>
            <person name="Derewacz D.K."/>
            <person name="Nguyen F."/>
            <person name="Spraggins J.M."/>
            <person name="Wieland M."/>
            <person name="Ynigez-Gutierrez A.E."/>
            <person name="Reisman B.J."/>
            <person name="Zinshteyn B."/>
            <person name="McCulloch K."/>
            <person name="Iverson T.M."/>
            <person name="Green R."/>
            <person name="Wilson D.N."/>
            <person name="Bachmann B.O."/>
        </authorList>
    </citation>
    <scope>NUCLEOTIDE SEQUENCE</scope>
    <source>
        <strain evidence="3">Africana</strain>
    </source>
</reference>
<dbReference type="InterPro" id="IPR012347">
    <property type="entry name" value="Ferritin-like"/>
</dbReference>
<feature type="region of interest" description="Disordered" evidence="1">
    <location>
        <begin position="35"/>
        <end position="71"/>
    </location>
</feature>
<dbReference type="Pfam" id="PF03713">
    <property type="entry name" value="DUF305"/>
    <property type="match status" value="1"/>
</dbReference>
<feature type="compositionally biased region" description="Basic and acidic residues" evidence="1">
    <location>
        <begin position="40"/>
        <end position="52"/>
    </location>
</feature>